<gene>
    <name evidence="2" type="ORF">D7V88_42070</name>
</gene>
<evidence type="ECO:0000313" key="3">
    <source>
        <dbReference type="Proteomes" id="UP000268094"/>
    </source>
</evidence>
<feature type="chain" id="PRO_5017317523" evidence="1">
    <location>
        <begin position="23"/>
        <end position="141"/>
    </location>
</feature>
<protein>
    <submittedName>
        <fullName evidence="2">Uncharacterized protein</fullName>
    </submittedName>
</protein>
<comment type="caution">
    <text evidence="2">The sequence shown here is derived from an EMBL/GenBank/DDBJ whole genome shotgun (WGS) entry which is preliminary data.</text>
</comment>
<name>A0A3A8H0Q7_9BACT</name>
<evidence type="ECO:0000256" key="1">
    <source>
        <dbReference type="SAM" id="SignalP"/>
    </source>
</evidence>
<keyword evidence="3" id="KW-1185">Reference proteome</keyword>
<feature type="signal peptide" evidence="1">
    <location>
        <begin position="1"/>
        <end position="22"/>
    </location>
</feature>
<proteinExistence type="predicted"/>
<dbReference type="AlphaFoldDB" id="A0A3A8H0Q7"/>
<organism evidence="2 3">
    <name type="scientific">Corallococcus terminator</name>
    <dbReference type="NCBI Taxonomy" id="2316733"/>
    <lineage>
        <taxon>Bacteria</taxon>
        <taxon>Pseudomonadati</taxon>
        <taxon>Myxococcota</taxon>
        <taxon>Myxococcia</taxon>
        <taxon>Myxococcales</taxon>
        <taxon>Cystobacterineae</taxon>
        <taxon>Myxococcaceae</taxon>
        <taxon>Corallococcus</taxon>
    </lineage>
</organism>
<evidence type="ECO:0000313" key="2">
    <source>
        <dbReference type="EMBL" id="RKG64435.1"/>
    </source>
</evidence>
<keyword evidence="1" id="KW-0732">Signal</keyword>
<accession>A0A3A8H0Q7</accession>
<feature type="non-terminal residue" evidence="2">
    <location>
        <position position="141"/>
    </location>
</feature>
<dbReference type="EMBL" id="RAVZ01000770">
    <property type="protein sequence ID" value="RKG64435.1"/>
    <property type="molecule type" value="Genomic_DNA"/>
</dbReference>
<dbReference type="Proteomes" id="UP000268094">
    <property type="component" value="Unassembled WGS sequence"/>
</dbReference>
<sequence length="141" mass="14017">MKRKVAVCVGVWVAVAGGVAHAQEPQAPVSPAKVAAAVVVADPKPVSEAPSGTETQAAPVVAAPVTVLSAAPLVEAATGGEPAQAAVAQRSEPEEIRVPAVLMVMPHVSTAGTDTGRLVTTFAVGLLGTHAKRVDGLAMSM</sequence>
<reference evidence="3" key="1">
    <citation type="submission" date="2018-09" db="EMBL/GenBank/DDBJ databases">
        <authorList>
            <person name="Livingstone P.G."/>
            <person name="Whitworth D.E."/>
        </authorList>
    </citation>
    <scope>NUCLEOTIDE SEQUENCE [LARGE SCALE GENOMIC DNA]</scope>
    <source>
        <strain evidence="3">CA054A</strain>
    </source>
</reference>